<sequence length="240" mass="26791">MIQVRNLVKSFGSLDVLKGIDLEVNEKEVVVLIGASGSGKSTLLRCLNFLEMYDEGEIHLQGERIDPKHSNLNKVRENVGMVFQHFNLFPHMTSLENIIEAPIHVKKLETANAKEIGNQLLQKVGLQDKADVTPHLLSGGQKQRIAIARALAMNPKIMLFDEPTSALDPELVGEVLQVMKELAEEGMTMVIVTHEMNFARDVADRVIFMDDGKIVEDAPPAQFFSAPSHERAKQFLRNVL</sequence>
<dbReference type="RefSeq" id="WP_000616938.1">
    <property type="nucleotide sequence ID" value="NZ_CP009335.1"/>
</dbReference>
<dbReference type="Proteomes" id="UP000501107">
    <property type="component" value="Chromosome"/>
</dbReference>
<dbReference type="OMA" id="QVLMFDS"/>
<keyword evidence="5" id="KW-0378">Hydrolase</keyword>
<dbReference type="InterPro" id="IPR050086">
    <property type="entry name" value="MetN_ABC_transporter-like"/>
</dbReference>
<dbReference type="InterPro" id="IPR003593">
    <property type="entry name" value="AAA+_ATPase"/>
</dbReference>
<reference evidence="5 7" key="1">
    <citation type="journal article" date="2015" name="Genome Announc.">
        <title>Complete genome sequences for 35 biothreat assay-relevant bacillus species.</title>
        <authorList>
            <person name="Johnson S.L."/>
            <person name="Daligault H.E."/>
            <person name="Davenport K.W."/>
            <person name="Jaissle J."/>
            <person name="Frey K.G."/>
            <person name="Ladner J.T."/>
            <person name="Broomall S.M."/>
            <person name="Bishop-Lilly K.A."/>
            <person name="Bruce D.C."/>
            <person name="Gibbons H.S."/>
            <person name="Coyne S.R."/>
            <person name="Lo C.C."/>
            <person name="Meincke L."/>
            <person name="Munk A.C."/>
            <person name="Koroleva G.I."/>
            <person name="Rosenzweig C.N."/>
            <person name="Palacios G.F."/>
            <person name="Redden C.L."/>
            <person name="Minogue T.D."/>
            <person name="Chain P.S."/>
        </authorList>
    </citation>
    <scope>NUCLEOTIDE SEQUENCE [LARGE SCALE GENOMIC DNA]</scope>
    <source>
        <strain evidence="5 7">HD1011</strain>
    </source>
</reference>
<dbReference type="EMBL" id="CP009335">
    <property type="protein sequence ID" value="AJG75823.1"/>
    <property type="molecule type" value="Genomic_DNA"/>
</dbReference>
<dbReference type="PROSITE" id="PS50893">
    <property type="entry name" value="ABC_TRANSPORTER_2"/>
    <property type="match status" value="1"/>
</dbReference>
<dbReference type="EC" id="3.6.3.21" evidence="5"/>
<keyword evidence="2" id="KW-0547">Nucleotide-binding</keyword>
<organism evidence="6 8">
    <name type="scientific">Bacillus thuringiensis</name>
    <dbReference type="NCBI Taxonomy" id="1428"/>
    <lineage>
        <taxon>Bacteria</taxon>
        <taxon>Bacillati</taxon>
        <taxon>Bacillota</taxon>
        <taxon>Bacilli</taxon>
        <taxon>Bacillales</taxon>
        <taxon>Bacillaceae</taxon>
        <taxon>Bacillus</taxon>
        <taxon>Bacillus cereus group</taxon>
    </lineage>
</organism>
<name>A0A0B5NUL1_BACTU</name>
<dbReference type="FunFam" id="3.40.50.300:FF:000020">
    <property type="entry name" value="Amino acid ABC transporter ATP-binding component"/>
    <property type="match status" value="1"/>
</dbReference>
<dbReference type="SUPFAM" id="SSF52540">
    <property type="entry name" value="P-loop containing nucleoside triphosphate hydrolases"/>
    <property type="match status" value="1"/>
</dbReference>
<dbReference type="KEGG" id="btw:BF38_1655"/>
<dbReference type="GO" id="GO:0016887">
    <property type="term" value="F:ATP hydrolysis activity"/>
    <property type="evidence" value="ECO:0007669"/>
    <property type="project" value="InterPro"/>
</dbReference>
<dbReference type="GO" id="GO:0015424">
    <property type="term" value="F:ABC-type amino acid transporter activity"/>
    <property type="evidence" value="ECO:0007669"/>
    <property type="project" value="InterPro"/>
</dbReference>
<proteinExistence type="predicted"/>
<dbReference type="InterPro" id="IPR017871">
    <property type="entry name" value="ABC_transporter-like_CS"/>
</dbReference>
<evidence type="ECO:0000259" key="4">
    <source>
        <dbReference type="PROSITE" id="PS50893"/>
    </source>
</evidence>
<dbReference type="EMBL" id="CP053980">
    <property type="protein sequence ID" value="QKH25376.1"/>
    <property type="molecule type" value="Genomic_DNA"/>
</dbReference>
<keyword evidence="3 6" id="KW-0067">ATP-binding</keyword>
<dbReference type="PROSITE" id="PS00211">
    <property type="entry name" value="ABC_TRANSPORTER_1"/>
    <property type="match status" value="1"/>
</dbReference>
<dbReference type="PIRSF" id="PIRSF039085">
    <property type="entry name" value="ABC_ATPase_HisP"/>
    <property type="match status" value="1"/>
</dbReference>
<dbReference type="AlphaFoldDB" id="A0A0B5NUL1"/>
<dbReference type="PANTHER" id="PTHR43166:SF37">
    <property type="entry name" value="ARGININE TRANSPORT ATP-BINDING PROTEIN ARTM"/>
    <property type="match status" value="1"/>
</dbReference>
<evidence type="ECO:0000313" key="8">
    <source>
        <dbReference type="Proteomes" id="UP000501107"/>
    </source>
</evidence>
<evidence type="ECO:0000313" key="6">
    <source>
        <dbReference type="EMBL" id="QKH25376.1"/>
    </source>
</evidence>
<reference evidence="6 8" key="2">
    <citation type="submission" date="2020-05" db="EMBL/GenBank/DDBJ databases">
        <title>FDA dAtabase for Regulatory Grade micrObial Sequences (FDA-ARGOS): Supporting development and validation of Infectious Disease Dx tests.</title>
        <authorList>
            <person name="Nelson B."/>
            <person name="Plummer A."/>
            <person name="Tallon L."/>
            <person name="Sadzewicz L."/>
            <person name="Zhao X."/>
            <person name="Vavikolanu K."/>
            <person name="Mehta A."/>
            <person name="Aluvathingal J."/>
            <person name="Nadendla S."/>
            <person name="Myers T."/>
            <person name="Yan Y."/>
            <person name="Sichtig H."/>
        </authorList>
    </citation>
    <scope>NUCLEOTIDE SEQUENCE [LARGE SCALE GENOMIC DNA]</scope>
    <source>
        <strain evidence="6 8">FDAARGOS_795</strain>
    </source>
</reference>
<evidence type="ECO:0000313" key="7">
    <source>
        <dbReference type="Proteomes" id="UP000031876"/>
    </source>
</evidence>
<dbReference type="InterPro" id="IPR030679">
    <property type="entry name" value="ABC_ATPase_HisP-typ"/>
</dbReference>
<evidence type="ECO:0000313" key="5">
    <source>
        <dbReference type="EMBL" id="AJG75823.1"/>
    </source>
</evidence>
<evidence type="ECO:0000256" key="2">
    <source>
        <dbReference type="ARBA" id="ARBA00022741"/>
    </source>
</evidence>
<evidence type="ECO:0000256" key="3">
    <source>
        <dbReference type="ARBA" id="ARBA00022840"/>
    </source>
</evidence>
<dbReference type="PANTHER" id="PTHR43166">
    <property type="entry name" value="AMINO ACID IMPORT ATP-BINDING PROTEIN"/>
    <property type="match status" value="1"/>
</dbReference>
<feature type="domain" description="ABC transporter" evidence="4">
    <location>
        <begin position="2"/>
        <end position="236"/>
    </location>
</feature>
<dbReference type="Pfam" id="PF00005">
    <property type="entry name" value="ABC_tran"/>
    <property type="match status" value="1"/>
</dbReference>
<dbReference type="SMART" id="SM00382">
    <property type="entry name" value="AAA"/>
    <property type="match status" value="1"/>
</dbReference>
<dbReference type="CDD" id="cd03262">
    <property type="entry name" value="ABC_HisP_GlnQ"/>
    <property type="match status" value="1"/>
</dbReference>
<keyword evidence="1" id="KW-0813">Transport</keyword>
<dbReference type="Gene3D" id="3.40.50.300">
    <property type="entry name" value="P-loop containing nucleotide triphosphate hydrolases"/>
    <property type="match status" value="1"/>
</dbReference>
<gene>
    <name evidence="5" type="primary">artP</name>
    <name evidence="5" type="ORF">BF38_1655</name>
    <name evidence="6" type="ORF">FOC89_15950</name>
</gene>
<dbReference type="Proteomes" id="UP000031876">
    <property type="component" value="Chromosome"/>
</dbReference>
<accession>A0A0B5NUL1</accession>
<dbReference type="GO" id="GO:0005524">
    <property type="term" value="F:ATP binding"/>
    <property type="evidence" value="ECO:0007669"/>
    <property type="project" value="UniProtKB-KW"/>
</dbReference>
<dbReference type="InterPro" id="IPR027417">
    <property type="entry name" value="P-loop_NTPase"/>
</dbReference>
<protein>
    <submittedName>
        <fullName evidence="6">Amino acid ABC transporter ATP-binding protein</fullName>
    </submittedName>
    <submittedName>
        <fullName evidence="5">Arginine-binding extracellular protein ArtP</fullName>
        <ecNumber evidence="5">3.6.3.21</ecNumber>
    </submittedName>
</protein>
<dbReference type="InterPro" id="IPR003439">
    <property type="entry name" value="ABC_transporter-like_ATP-bd"/>
</dbReference>
<evidence type="ECO:0000256" key="1">
    <source>
        <dbReference type="ARBA" id="ARBA00022448"/>
    </source>
</evidence>